<dbReference type="Pfam" id="PF10313">
    <property type="entry name" value="DUF2415"/>
    <property type="match status" value="1"/>
</dbReference>
<dbReference type="InterPro" id="IPR015943">
    <property type="entry name" value="WD40/YVTN_repeat-like_dom_sf"/>
</dbReference>
<reference evidence="3" key="2">
    <citation type="submission" date="2023-06" db="EMBL/GenBank/DDBJ databases">
        <authorList>
            <consortium name="Lawrence Berkeley National Laboratory"/>
            <person name="Haridas S."/>
            <person name="Hensen N."/>
            <person name="Bonometti L."/>
            <person name="Westerberg I."/>
            <person name="Brannstrom I.O."/>
            <person name="Guillou S."/>
            <person name="Cros-Aarteil S."/>
            <person name="Calhoun S."/>
            <person name="Kuo A."/>
            <person name="Mondo S."/>
            <person name="Pangilinan J."/>
            <person name="Riley R."/>
            <person name="LaButti K."/>
            <person name="Andreopoulos B."/>
            <person name="Lipzen A."/>
            <person name="Chen C."/>
            <person name="Yanf M."/>
            <person name="Daum C."/>
            <person name="Ng V."/>
            <person name="Clum A."/>
            <person name="Steindorff A."/>
            <person name="Ohm R."/>
            <person name="Martin F."/>
            <person name="Silar P."/>
            <person name="Natvig D."/>
            <person name="Lalanne C."/>
            <person name="Gautier V."/>
            <person name="Ament-velasquez S.L."/>
            <person name="Kruys A."/>
            <person name="Hutchinson M.I."/>
            <person name="Powell A.J."/>
            <person name="Barry K."/>
            <person name="Miller A.N."/>
            <person name="Grigoriev I.V."/>
            <person name="Debuchy R."/>
            <person name="Gladieux P."/>
            <person name="Thoren M.H."/>
            <person name="Johannesson H."/>
        </authorList>
    </citation>
    <scope>NUCLEOTIDE SEQUENCE</scope>
    <source>
        <strain evidence="3">CBS 232.78</strain>
    </source>
</reference>
<organism evidence="3 4">
    <name type="scientific">Podospora didyma</name>
    <dbReference type="NCBI Taxonomy" id="330526"/>
    <lineage>
        <taxon>Eukaryota</taxon>
        <taxon>Fungi</taxon>
        <taxon>Dikarya</taxon>
        <taxon>Ascomycota</taxon>
        <taxon>Pezizomycotina</taxon>
        <taxon>Sordariomycetes</taxon>
        <taxon>Sordariomycetidae</taxon>
        <taxon>Sordariales</taxon>
        <taxon>Podosporaceae</taxon>
        <taxon>Podospora</taxon>
    </lineage>
</organism>
<dbReference type="PANTHER" id="PTHR43991:SF9">
    <property type="entry name" value="DUF2415 DOMAIN-CONTAINING PROTEIN"/>
    <property type="match status" value="1"/>
</dbReference>
<feature type="domain" description="DUF2415" evidence="2">
    <location>
        <begin position="334"/>
        <end position="374"/>
    </location>
</feature>
<dbReference type="InterPro" id="IPR036322">
    <property type="entry name" value="WD40_repeat_dom_sf"/>
</dbReference>
<name>A0AAE0NZ40_9PEZI</name>
<feature type="region of interest" description="Disordered" evidence="1">
    <location>
        <begin position="454"/>
        <end position="477"/>
    </location>
</feature>
<proteinExistence type="predicted"/>
<gene>
    <name evidence="3" type="ORF">B0H63DRAFT_115283</name>
</gene>
<keyword evidence="4" id="KW-1185">Reference proteome</keyword>
<evidence type="ECO:0000313" key="3">
    <source>
        <dbReference type="EMBL" id="KAK3390453.1"/>
    </source>
</evidence>
<dbReference type="EMBL" id="JAULSW010000002">
    <property type="protein sequence ID" value="KAK3390453.1"/>
    <property type="molecule type" value="Genomic_DNA"/>
</dbReference>
<dbReference type="InterPro" id="IPR019417">
    <property type="entry name" value="DUF2415"/>
</dbReference>
<dbReference type="PANTHER" id="PTHR43991">
    <property type="entry name" value="WD REPEAT PROTEIN (AFU_ORTHOLOGUE AFUA_8G05640)-RELATED"/>
    <property type="match status" value="1"/>
</dbReference>
<feature type="region of interest" description="Disordered" evidence="1">
    <location>
        <begin position="515"/>
        <end position="570"/>
    </location>
</feature>
<evidence type="ECO:0000256" key="1">
    <source>
        <dbReference type="SAM" id="MobiDB-lite"/>
    </source>
</evidence>
<feature type="compositionally biased region" description="Basic and acidic residues" evidence="1">
    <location>
        <begin position="515"/>
        <end position="537"/>
    </location>
</feature>
<sequence length="692" mass="76653">MANKHDDYYPAEDLILSTPRRHYRTTVRALHWQLRSLIGVEKQNIVYFPTGTDNQNVRRLNTTTHETETIKRLPFEPRCLVAQNGWVCCGGEKGEFAAIRVGEGQNSPDDGADMVDLDPDARLPIDLIPPHPDNAIFSSLARARSNKSLLAKTKVFGAQLVNCITLWSPPVLALPFEGAYGSIVAVLANNDRKVTVVSLPEQEALDTLSFPDCVNRAVISPNGQLLVTIGDDPYLYIHERTAKAPGHPNPFRNSRRPSYEWTSCGKIQLKGQSKEDRSEHRGSFAACFSSTGRYLAVGTQYGIISIFDAAALTVPELDPLITSFSSSRSSADMGAVRDMTFAPGPMDLLAWTEDRGRVGIADVRSGFISRQILHLDKLDDFEHISVTDRSTIDPRLLEARGERNDTFSSSFASTLDLSLDSQLNRRSDGRDTLERYHFPLTPDETLVLEALQEHRRRQEQRNAGPVGAGPRMPWTERNPRAALAAENARSRERSVGVSRAVSEILGNIRDQRERIRDSQDRLRATMREDNTSADRRRGAGAPPLPARGGDLGGSAATATSNSDRRGMLNPRLVANTPPPASSSWGNVEALYNPSPDGILPSESIRTATDADSRRRDRAAYIMREWEDPSRRGDGTMFMQARAVRPYDPLDTAGISWSEDGQLLSVHPLHSCSISFRCVELITLTLFQARCRG</sequence>
<protein>
    <recommendedName>
        <fullName evidence="2">DUF2415 domain-containing protein</fullName>
    </recommendedName>
</protein>
<evidence type="ECO:0000259" key="2">
    <source>
        <dbReference type="Pfam" id="PF10313"/>
    </source>
</evidence>
<evidence type="ECO:0000313" key="4">
    <source>
        <dbReference type="Proteomes" id="UP001285441"/>
    </source>
</evidence>
<reference evidence="3" key="1">
    <citation type="journal article" date="2023" name="Mol. Phylogenet. Evol.">
        <title>Genome-scale phylogeny and comparative genomics of the fungal order Sordariales.</title>
        <authorList>
            <person name="Hensen N."/>
            <person name="Bonometti L."/>
            <person name="Westerberg I."/>
            <person name="Brannstrom I.O."/>
            <person name="Guillou S."/>
            <person name="Cros-Aarteil S."/>
            <person name="Calhoun S."/>
            <person name="Haridas S."/>
            <person name="Kuo A."/>
            <person name="Mondo S."/>
            <person name="Pangilinan J."/>
            <person name="Riley R."/>
            <person name="LaButti K."/>
            <person name="Andreopoulos B."/>
            <person name="Lipzen A."/>
            <person name="Chen C."/>
            <person name="Yan M."/>
            <person name="Daum C."/>
            <person name="Ng V."/>
            <person name="Clum A."/>
            <person name="Steindorff A."/>
            <person name="Ohm R.A."/>
            <person name="Martin F."/>
            <person name="Silar P."/>
            <person name="Natvig D.O."/>
            <person name="Lalanne C."/>
            <person name="Gautier V."/>
            <person name="Ament-Velasquez S.L."/>
            <person name="Kruys A."/>
            <person name="Hutchinson M.I."/>
            <person name="Powell A.J."/>
            <person name="Barry K."/>
            <person name="Miller A.N."/>
            <person name="Grigoriev I.V."/>
            <person name="Debuchy R."/>
            <person name="Gladieux P."/>
            <person name="Hiltunen Thoren M."/>
            <person name="Johannesson H."/>
        </authorList>
    </citation>
    <scope>NUCLEOTIDE SEQUENCE</scope>
    <source>
        <strain evidence="3">CBS 232.78</strain>
    </source>
</reference>
<accession>A0AAE0NZ40</accession>
<dbReference type="Gene3D" id="2.130.10.10">
    <property type="entry name" value="YVTN repeat-like/Quinoprotein amine dehydrogenase"/>
    <property type="match status" value="1"/>
</dbReference>
<comment type="caution">
    <text evidence="3">The sequence shown here is derived from an EMBL/GenBank/DDBJ whole genome shotgun (WGS) entry which is preliminary data.</text>
</comment>
<dbReference type="SUPFAM" id="SSF50978">
    <property type="entry name" value="WD40 repeat-like"/>
    <property type="match status" value="1"/>
</dbReference>
<dbReference type="AlphaFoldDB" id="A0AAE0NZ40"/>
<dbReference type="Proteomes" id="UP001285441">
    <property type="component" value="Unassembled WGS sequence"/>
</dbReference>